<keyword evidence="4" id="KW-1185">Reference proteome</keyword>
<dbReference type="PROSITE" id="PS00674">
    <property type="entry name" value="AAA"/>
    <property type="match status" value="1"/>
</dbReference>
<dbReference type="GO" id="GO:0016197">
    <property type="term" value="P:endosomal transport"/>
    <property type="evidence" value="ECO:0007669"/>
    <property type="project" value="TreeGrafter"/>
</dbReference>
<dbReference type="InterPro" id="IPR003593">
    <property type="entry name" value="AAA+_ATPase"/>
</dbReference>
<dbReference type="PANTHER" id="PTHR23074:SF163">
    <property type="entry name" value="TRANSPORT PROTEIN 4A, PUTATIVE-RELATED"/>
    <property type="match status" value="1"/>
</dbReference>
<dbReference type="Gene3D" id="3.40.50.300">
    <property type="entry name" value="P-loop containing nucleotide triphosphate hydrolases"/>
    <property type="match status" value="1"/>
</dbReference>
<feature type="domain" description="AAA+ ATPase" evidence="2">
    <location>
        <begin position="187"/>
        <end position="321"/>
    </location>
</feature>
<evidence type="ECO:0000259" key="2">
    <source>
        <dbReference type="SMART" id="SM00382"/>
    </source>
</evidence>
<evidence type="ECO:0000313" key="4">
    <source>
        <dbReference type="Proteomes" id="UP000051952"/>
    </source>
</evidence>
<keyword evidence="1" id="KW-0067">ATP-binding</keyword>
<dbReference type="EMBL" id="CYKH01000110">
    <property type="protein sequence ID" value="CUE71629.1"/>
    <property type="molecule type" value="Genomic_DNA"/>
</dbReference>
<organism evidence="3 4">
    <name type="scientific">Bodo saltans</name>
    <name type="common">Flagellated protozoan</name>
    <dbReference type="NCBI Taxonomy" id="75058"/>
    <lineage>
        <taxon>Eukaryota</taxon>
        <taxon>Discoba</taxon>
        <taxon>Euglenozoa</taxon>
        <taxon>Kinetoplastea</taxon>
        <taxon>Metakinetoplastina</taxon>
        <taxon>Eubodonida</taxon>
        <taxon>Bodonidae</taxon>
        <taxon>Bodo</taxon>
    </lineage>
</organism>
<dbReference type="AlphaFoldDB" id="A0A0S4IM94"/>
<dbReference type="GO" id="GO:0016887">
    <property type="term" value="F:ATP hydrolysis activity"/>
    <property type="evidence" value="ECO:0007669"/>
    <property type="project" value="InterPro"/>
</dbReference>
<dbReference type="VEuPathDB" id="TriTrypDB:BSAL_53500"/>
<gene>
    <name evidence="3" type="ORF">BSAL_53500</name>
</gene>
<proteinExistence type="inferred from homology"/>
<reference evidence="4" key="1">
    <citation type="submission" date="2015-09" db="EMBL/GenBank/DDBJ databases">
        <authorList>
            <consortium name="Pathogen Informatics"/>
        </authorList>
    </citation>
    <scope>NUCLEOTIDE SEQUENCE [LARGE SCALE GENOMIC DNA]</scope>
    <source>
        <strain evidence="4">Lake Konstanz</strain>
    </source>
</reference>
<dbReference type="Proteomes" id="UP000051952">
    <property type="component" value="Unassembled WGS sequence"/>
</dbReference>
<dbReference type="OrthoDB" id="263010at2759"/>
<evidence type="ECO:0000313" key="3">
    <source>
        <dbReference type="EMBL" id="CUE71629.1"/>
    </source>
</evidence>
<dbReference type="GO" id="GO:0007033">
    <property type="term" value="P:vacuole organization"/>
    <property type="evidence" value="ECO:0007669"/>
    <property type="project" value="TreeGrafter"/>
</dbReference>
<protein>
    <submittedName>
        <fullName evidence="3">Vacuolar transport protein 4A, putative</fullName>
    </submittedName>
</protein>
<dbReference type="GO" id="GO:0005524">
    <property type="term" value="F:ATP binding"/>
    <property type="evidence" value="ECO:0007669"/>
    <property type="project" value="UniProtKB-KW"/>
</dbReference>
<dbReference type="InterPro" id="IPR003960">
    <property type="entry name" value="ATPase_AAA_CS"/>
</dbReference>
<dbReference type="InterPro" id="IPR050304">
    <property type="entry name" value="MT-severing_AAA_ATPase"/>
</dbReference>
<dbReference type="SMART" id="SM00382">
    <property type="entry name" value="AAA"/>
    <property type="match status" value="1"/>
</dbReference>
<dbReference type="InterPro" id="IPR027417">
    <property type="entry name" value="P-loop_NTPase"/>
</dbReference>
<name>A0A0S4IM94_BODSA</name>
<dbReference type="OMA" id="VGHMAND"/>
<sequence>MAAQIREAKLLELAALVKHARAQLSHCIDVHQSISKANDVENGVINSFHASPLHSLIGRITSLITLLSTFDDDGGSRLFLDWAAKLLNRIMHDAPEDDRSNEAAIHATTDLVTSEPITKGNGCTIVKDNVDVDCANPSEQSFHPQQPQDILVSWDHIIGAKSAVTALKQAVVLPRRMPQLFSGARKPWGCILLYGPPGTGKTLLASASAKEAGTPFISVSVSDLLSKWVGDTEKSIRDLFRAASQCERCIIFLDEVDALCGARGSNSESEGSRRAKTEILIRMQNVDPRKVTIIAATNLPWDLDTAFRRRFDRVIYVGLPDAQERDQVLRHYLVGAPHSIGNEELTAIAHSNLEGFSPCDISHVCQHAMMIPIERLQAARHFRLNTFPSVKSCDSAVDETLLEPCASSDDGAFPAFLEDLDPRLIAPLAFTNDDLIDAARSHPMTISREYLQQYDKWEASLRVR</sequence>
<dbReference type="SUPFAM" id="SSF52540">
    <property type="entry name" value="P-loop containing nucleoside triphosphate hydrolases"/>
    <property type="match status" value="1"/>
</dbReference>
<accession>A0A0S4IM94</accession>
<evidence type="ECO:0000256" key="1">
    <source>
        <dbReference type="RuleBase" id="RU003651"/>
    </source>
</evidence>
<dbReference type="Pfam" id="PF00004">
    <property type="entry name" value="AAA"/>
    <property type="match status" value="1"/>
</dbReference>
<dbReference type="Gene3D" id="1.10.8.60">
    <property type="match status" value="1"/>
</dbReference>
<keyword evidence="1" id="KW-0547">Nucleotide-binding</keyword>
<dbReference type="InterPro" id="IPR003959">
    <property type="entry name" value="ATPase_AAA_core"/>
</dbReference>
<dbReference type="PANTHER" id="PTHR23074">
    <property type="entry name" value="AAA DOMAIN-CONTAINING"/>
    <property type="match status" value="1"/>
</dbReference>
<comment type="similarity">
    <text evidence="1">Belongs to the AAA ATPase family.</text>
</comment>